<evidence type="ECO:0000256" key="1">
    <source>
        <dbReference type="SAM" id="MobiDB-lite"/>
    </source>
</evidence>
<feature type="region of interest" description="Disordered" evidence="1">
    <location>
        <begin position="1"/>
        <end position="66"/>
    </location>
</feature>
<feature type="compositionally biased region" description="Basic and acidic residues" evidence="1">
    <location>
        <begin position="19"/>
        <end position="37"/>
    </location>
</feature>
<evidence type="ECO:0000313" key="2">
    <source>
        <dbReference type="EMBL" id="BCD89295.1"/>
    </source>
</evidence>
<name>A0ABN6C1I0_9PSED</name>
<organism evidence="2 3">
    <name type="scientific">Pseudomonas solani</name>
    <dbReference type="NCBI Taxonomy" id="2731552"/>
    <lineage>
        <taxon>Bacteria</taxon>
        <taxon>Pseudomonadati</taxon>
        <taxon>Pseudomonadota</taxon>
        <taxon>Gammaproteobacteria</taxon>
        <taxon>Pseudomonadales</taxon>
        <taxon>Pseudomonadaceae</taxon>
        <taxon>Pseudomonas</taxon>
    </lineage>
</organism>
<feature type="compositionally biased region" description="Basic and acidic residues" evidence="1">
    <location>
        <begin position="46"/>
        <end position="66"/>
    </location>
</feature>
<dbReference type="Proteomes" id="UP001064896">
    <property type="component" value="Chromosome"/>
</dbReference>
<feature type="compositionally biased region" description="Polar residues" evidence="1">
    <location>
        <begin position="8"/>
        <end position="18"/>
    </location>
</feature>
<reference evidence="2" key="1">
    <citation type="submission" date="2020-05" db="EMBL/GenBank/DDBJ databases">
        <title>Complete genome sequence of Pseudomonas sp. Sm006.</title>
        <authorList>
            <person name="Takeuchi K."/>
            <person name="Someya N."/>
        </authorList>
    </citation>
    <scope>NUCLEOTIDE SEQUENCE</scope>
    <source>
        <strain evidence="2">Sm006</strain>
    </source>
</reference>
<sequence>MNDLPRTPDNQSVESSPGSDREAPTREREGIPPELHPEWQAPRNPSTEDRPGSSDAPDRPRQAGAS</sequence>
<dbReference type="RefSeq" id="WP_021220024.1">
    <property type="nucleotide sequence ID" value="NZ_AP023081.1"/>
</dbReference>
<protein>
    <submittedName>
        <fullName evidence="2">Uncharacterized protein</fullName>
    </submittedName>
</protein>
<dbReference type="EMBL" id="AP023081">
    <property type="protein sequence ID" value="BCD89295.1"/>
    <property type="molecule type" value="Genomic_DNA"/>
</dbReference>
<proteinExistence type="predicted"/>
<gene>
    <name evidence="2" type="ORF">PSm6_57020</name>
</gene>
<keyword evidence="3" id="KW-1185">Reference proteome</keyword>
<accession>A0ABN6C1I0</accession>
<evidence type="ECO:0000313" key="3">
    <source>
        <dbReference type="Proteomes" id="UP001064896"/>
    </source>
</evidence>